<dbReference type="Gene3D" id="3.40.190.10">
    <property type="entry name" value="Periplasmic binding protein-like II"/>
    <property type="match status" value="2"/>
</dbReference>
<organism evidence="10 11">
    <name type="scientific">Pelagibacterium lentulum</name>
    <dbReference type="NCBI Taxonomy" id="2029865"/>
    <lineage>
        <taxon>Bacteria</taxon>
        <taxon>Pseudomonadati</taxon>
        <taxon>Pseudomonadota</taxon>
        <taxon>Alphaproteobacteria</taxon>
        <taxon>Hyphomicrobiales</taxon>
        <taxon>Devosiaceae</taxon>
        <taxon>Pelagibacterium</taxon>
    </lineage>
</organism>
<keyword evidence="5" id="KW-0813">Transport</keyword>
<evidence type="ECO:0000256" key="3">
    <source>
        <dbReference type="ARBA" id="ARBA00011557"/>
    </source>
</evidence>
<dbReference type="SUPFAM" id="SSF53850">
    <property type="entry name" value="Periplasmic binding protein-like II"/>
    <property type="match status" value="1"/>
</dbReference>
<comment type="similarity">
    <text evidence="2">Belongs to the bacterial solute-binding protein 1 family.</text>
</comment>
<proteinExistence type="inferred from homology"/>
<keyword evidence="6 9" id="KW-0732">Signal</keyword>
<evidence type="ECO:0000313" key="11">
    <source>
        <dbReference type="Proteomes" id="UP000596977"/>
    </source>
</evidence>
<evidence type="ECO:0000256" key="7">
    <source>
        <dbReference type="ARBA" id="ARBA00022764"/>
    </source>
</evidence>
<evidence type="ECO:0000256" key="9">
    <source>
        <dbReference type="SAM" id="SignalP"/>
    </source>
</evidence>
<dbReference type="AlphaFoldDB" id="A0A916R7Z5"/>
<dbReference type="NCBIfam" id="NF008211">
    <property type="entry name" value="PRK10974.1"/>
    <property type="match status" value="1"/>
</dbReference>
<comment type="function">
    <text evidence="8">Part of the ABC transporter complex UgpBAEC involved in sn-glycerol-3-phosphate (G3P) import. Binds G3P.</text>
</comment>
<comment type="caution">
    <text evidence="10">The sequence shown here is derived from an EMBL/GenBank/DDBJ whole genome shotgun (WGS) entry which is preliminary data.</text>
</comment>
<dbReference type="InterPro" id="IPR006059">
    <property type="entry name" value="SBP"/>
</dbReference>
<evidence type="ECO:0000256" key="2">
    <source>
        <dbReference type="ARBA" id="ARBA00008520"/>
    </source>
</evidence>
<feature type="chain" id="PRO_5037103616" description="sn-glycerol-3-phosphate-binding periplasmic protein UgpB" evidence="9">
    <location>
        <begin position="37"/>
        <end position="453"/>
    </location>
</feature>
<reference evidence="10 11" key="1">
    <citation type="journal article" date="2014" name="Int. J. Syst. Evol. Microbiol.">
        <title>Complete genome sequence of Corynebacterium casei LMG S-19264T (=DSM 44701T), isolated from a smear-ripened cheese.</title>
        <authorList>
            <consortium name="US DOE Joint Genome Institute (JGI-PGF)"/>
            <person name="Walter F."/>
            <person name="Albersmeier A."/>
            <person name="Kalinowski J."/>
            <person name="Ruckert C."/>
        </authorList>
    </citation>
    <scope>NUCLEOTIDE SEQUENCE [LARGE SCALE GENOMIC DNA]</scope>
    <source>
        <strain evidence="10 11">CGMCC 1.15896</strain>
    </source>
</reference>
<comment type="subunit">
    <text evidence="3">The complex is composed of two ATP-binding proteins (UgpC), two transmembrane proteins (UgpA and UgpE) and a solute-binding protein (UgpB).</text>
</comment>
<evidence type="ECO:0000256" key="8">
    <source>
        <dbReference type="ARBA" id="ARBA00034473"/>
    </source>
</evidence>
<dbReference type="PANTHER" id="PTHR43649:SF31">
    <property type="entry name" value="SN-GLYCEROL-3-PHOSPHATE-BINDING PERIPLASMIC PROTEIN UGPB"/>
    <property type="match status" value="1"/>
</dbReference>
<keyword evidence="7" id="KW-0574">Periplasm</keyword>
<evidence type="ECO:0000256" key="1">
    <source>
        <dbReference type="ARBA" id="ARBA00004418"/>
    </source>
</evidence>
<comment type="subcellular location">
    <subcellularLocation>
        <location evidence="1">Periplasm</location>
    </subcellularLocation>
</comment>
<dbReference type="GO" id="GO:0042597">
    <property type="term" value="C:periplasmic space"/>
    <property type="evidence" value="ECO:0007669"/>
    <property type="project" value="UniProtKB-SubCell"/>
</dbReference>
<name>A0A916R7Z5_9HYPH</name>
<evidence type="ECO:0000256" key="6">
    <source>
        <dbReference type="ARBA" id="ARBA00022729"/>
    </source>
</evidence>
<evidence type="ECO:0000313" key="10">
    <source>
        <dbReference type="EMBL" id="GGA41300.1"/>
    </source>
</evidence>
<keyword evidence="11" id="KW-1185">Reference proteome</keyword>
<sequence length="453" mass="49409">MGVDVNNDREKIMHKSILASGVAAAALFAGAGSAFAQTEAQWWHAMGGELGEKLEAVAEAFNQTQDDYRIVPVYRGTYPETLTAAIAAFRANEQPAIVQVFEVGTGTMMAAEGAVYPVYQLMADHDKPFDPDDYLSAVVGYYSDTQGNILSLPFNSSTPIMYYNKGIFEAAGLDPENPPATWAGIEDAIRQIVDSGAANCGLTSAWISWVQTENFSAIHDVPYGTLENGFGGLEAEFTMNNEVVARHWDNLKAWYDEGLFRYGGPVGGNDAPPMFYSEECAIYMNSSAALAAVVANTDFEVGFAPLPYYDDVIDPPMNSIIGGATLWVLQGRPEAEYEAVAAFFEYLSQPDVQAAWHQDTGYLPITNAAYELGIEQGYYEANPGTDTSILQMTRVEPSENSKGLRFGSYTQVRDLIDEEFEALLSGDKTGQQALDSLVERGNRLLREFEAANS</sequence>
<dbReference type="InterPro" id="IPR050490">
    <property type="entry name" value="Bact_solute-bd_prot1"/>
</dbReference>
<accession>A0A916R7Z5</accession>
<dbReference type="EMBL" id="BMKB01000001">
    <property type="protein sequence ID" value="GGA41300.1"/>
    <property type="molecule type" value="Genomic_DNA"/>
</dbReference>
<dbReference type="CDD" id="cd14748">
    <property type="entry name" value="PBP2_UgpB"/>
    <property type="match status" value="1"/>
</dbReference>
<evidence type="ECO:0000256" key="4">
    <source>
        <dbReference type="ARBA" id="ARBA00017470"/>
    </source>
</evidence>
<evidence type="ECO:0000256" key="5">
    <source>
        <dbReference type="ARBA" id="ARBA00022448"/>
    </source>
</evidence>
<dbReference type="Proteomes" id="UP000596977">
    <property type="component" value="Unassembled WGS sequence"/>
</dbReference>
<feature type="signal peptide" evidence="9">
    <location>
        <begin position="1"/>
        <end position="36"/>
    </location>
</feature>
<gene>
    <name evidence="10" type="primary">ugpB</name>
    <name evidence="10" type="ORF">GCM10011499_08640</name>
</gene>
<dbReference type="PANTHER" id="PTHR43649">
    <property type="entry name" value="ARABINOSE-BINDING PROTEIN-RELATED"/>
    <property type="match status" value="1"/>
</dbReference>
<protein>
    <recommendedName>
        <fullName evidence="4">sn-glycerol-3-phosphate-binding periplasmic protein UgpB</fullName>
    </recommendedName>
</protein>
<dbReference type="Pfam" id="PF13416">
    <property type="entry name" value="SBP_bac_8"/>
    <property type="match status" value="1"/>
</dbReference>